<feature type="transmembrane region" description="Helical" evidence="1">
    <location>
        <begin position="305"/>
        <end position="326"/>
    </location>
</feature>
<proteinExistence type="predicted"/>
<dbReference type="PANTHER" id="PTHR36178:SF1">
    <property type="entry name" value="SODIUM_GLUTAMATE SYMPORTER"/>
    <property type="match status" value="1"/>
</dbReference>
<feature type="transmembrane region" description="Helical" evidence="1">
    <location>
        <begin position="6"/>
        <end position="24"/>
    </location>
</feature>
<dbReference type="RefSeq" id="WP_184745822.1">
    <property type="nucleotide sequence ID" value="NZ_JACHGJ010000002.1"/>
</dbReference>
<dbReference type="Proteomes" id="UP000587760">
    <property type="component" value="Unassembled WGS sequence"/>
</dbReference>
<comment type="caution">
    <text evidence="2">The sequence shown here is derived from an EMBL/GenBank/DDBJ whole genome shotgun (WGS) entry which is preliminary data.</text>
</comment>
<dbReference type="InterPro" id="IPR004445">
    <property type="entry name" value="GltS"/>
</dbReference>
<sequence length="470" mass="51702">MSFNWSLILHLGVLYGAIVLATFIRTKVAFFQKYLIPNPLLAGFILLPLYNFVLPRFGLEQLGLGEIAYHLLSISFVSLTLKKSPGKNNSRKEIVPMAMAFVFQFGLQAFIGLILTFMFIQTLIPDLFHSFGYLLALGFIQGPGPAFSIGQSWASFGVVDGGNIGLTFAAIGFIFCSFGGVFLINFGIRREWISRESVAFLLNRDLLSGVHPAGTDLPVGAYQTTESEAIDSFSLHIGLVFIGYLLAYLFLTALTWALSFLGDAGMQLAETFWGLNFIFAAVMGMLIKSVLTLTNQRHIIDNLTLNRISGFSVDLMVTSAIAAISLVVVTRYWLPITVMSVTGGALVLLSSIWYSSRVFKDHRFQRALLVFGVSTGTLSTGLALLRVVDPNFETPVATDYGYASGIIFLMMIPYILAINLPLQTYQSGNYLYFWLSVGISLIYLLLGTLYLGLRSGWGSLKISGSIWTVK</sequence>
<keyword evidence="3" id="KW-1185">Reference proteome</keyword>
<feature type="transmembrane region" description="Helical" evidence="1">
    <location>
        <begin position="273"/>
        <end position="293"/>
    </location>
</feature>
<name>A0A841R842_9SPIO</name>
<feature type="transmembrane region" description="Helical" evidence="1">
    <location>
        <begin position="400"/>
        <end position="418"/>
    </location>
</feature>
<gene>
    <name evidence="2" type="ORF">HNR50_001701</name>
</gene>
<accession>A0A841R842</accession>
<evidence type="ECO:0000256" key="1">
    <source>
        <dbReference type="SAM" id="Phobius"/>
    </source>
</evidence>
<dbReference type="GO" id="GO:0015813">
    <property type="term" value="P:L-glutamate transmembrane transport"/>
    <property type="evidence" value="ECO:0007669"/>
    <property type="project" value="InterPro"/>
</dbReference>
<feature type="transmembrane region" description="Helical" evidence="1">
    <location>
        <begin position="332"/>
        <end position="355"/>
    </location>
</feature>
<feature type="transmembrane region" description="Helical" evidence="1">
    <location>
        <begin position="367"/>
        <end position="388"/>
    </location>
</feature>
<evidence type="ECO:0000313" key="2">
    <source>
        <dbReference type="EMBL" id="MBB6480043.1"/>
    </source>
</evidence>
<feature type="transmembrane region" description="Helical" evidence="1">
    <location>
        <begin position="237"/>
        <end position="261"/>
    </location>
</feature>
<dbReference type="EMBL" id="JACHGJ010000002">
    <property type="protein sequence ID" value="MBB6480043.1"/>
    <property type="molecule type" value="Genomic_DNA"/>
</dbReference>
<organism evidence="2 3">
    <name type="scientific">Spirochaeta isovalerica</name>
    <dbReference type="NCBI Taxonomy" id="150"/>
    <lineage>
        <taxon>Bacteria</taxon>
        <taxon>Pseudomonadati</taxon>
        <taxon>Spirochaetota</taxon>
        <taxon>Spirochaetia</taxon>
        <taxon>Spirochaetales</taxon>
        <taxon>Spirochaetaceae</taxon>
        <taxon>Spirochaeta</taxon>
    </lineage>
</organism>
<keyword evidence="1" id="KW-1133">Transmembrane helix</keyword>
<protein>
    <submittedName>
        <fullName evidence="2">ESS family glutamate:Na+ symporter</fullName>
    </submittedName>
</protein>
<feature type="transmembrane region" description="Helical" evidence="1">
    <location>
        <begin position="62"/>
        <end position="81"/>
    </location>
</feature>
<dbReference type="PANTHER" id="PTHR36178">
    <property type="entry name" value="SLR0625 PROTEIN"/>
    <property type="match status" value="1"/>
</dbReference>
<dbReference type="AlphaFoldDB" id="A0A841R842"/>
<evidence type="ECO:0000313" key="3">
    <source>
        <dbReference type="Proteomes" id="UP000587760"/>
    </source>
</evidence>
<keyword evidence="1" id="KW-0472">Membrane</keyword>
<dbReference type="GO" id="GO:0015501">
    <property type="term" value="F:glutamate:sodium symporter activity"/>
    <property type="evidence" value="ECO:0007669"/>
    <property type="project" value="InterPro"/>
</dbReference>
<feature type="transmembrane region" description="Helical" evidence="1">
    <location>
        <begin position="101"/>
        <end position="124"/>
    </location>
</feature>
<feature type="transmembrane region" description="Helical" evidence="1">
    <location>
        <begin position="31"/>
        <end position="50"/>
    </location>
</feature>
<reference evidence="2 3" key="1">
    <citation type="submission" date="2020-08" db="EMBL/GenBank/DDBJ databases">
        <title>Genomic Encyclopedia of Type Strains, Phase IV (KMG-IV): sequencing the most valuable type-strain genomes for metagenomic binning, comparative biology and taxonomic classification.</title>
        <authorList>
            <person name="Goeker M."/>
        </authorList>
    </citation>
    <scope>NUCLEOTIDE SEQUENCE [LARGE SCALE GENOMIC DNA]</scope>
    <source>
        <strain evidence="2 3">DSM 2461</strain>
    </source>
</reference>
<dbReference type="GO" id="GO:0016020">
    <property type="term" value="C:membrane"/>
    <property type="evidence" value="ECO:0007669"/>
    <property type="project" value="InterPro"/>
</dbReference>
<feature type="transmembrane region" description="Helical" evidence="1">
    <location>
        <begin position="164"/>
        <end position="188"/>
    </location>
</feature>
<feature type="transmembrane region" description="Helical" evidence="1">
    <location>
        <begin position="430"/>
        <end position="453"/>
    </location>
</feature>
<keyword evidence="1" id="KW-0812">Transmembrane</keyword>